<dbReference type="RefSeq" id="WP_248735386.1">
    <property type="nucleotide sequence ID" value="NZ_CALBWS010000013.1"/>
</dbReference>
<keyword evidence="2" id="KW-1185">Reference proteome</keyword>
<organism evidence="1 2">
    <name type="scientific">Neobacillus rhizosphaerae</name>
    <dbReference type="NCBI Taxonomy" id="2880965"/>
    <lineage>
        <taxon>Bacteria</taxon>
        <taxon>Bacillati</taxon>
        <taxon>Bacillota</taxon>
        <taxon>Bacilli</taxon>
        <taxon>Bacillales</taxon>
        <taxon>Bacillaceae</taxon>
        <taxon>Neobacillus</taxon>
    </lineage>
</organism>
<reference evidence="1" key="1">
    <citation type="submission" date="2022-04" db="EMBL/GenBank/DDBJ databases">
        <authorList>
            <person name="Criscuolo A."/>
        </authorList>
    </citation>
    <scope>NUCLEOTIDE SEQUENCE</scope>
    <source>
        <strain evidence="1">CIP111895</strain>
    </source>
</reference>
<dbReference type="EMBL" id="CALBWS010000013">
    <property type="protein sequence ID" value="CAH2715083.1"/>
    <property type="molecule type" value="Genomic_DNA"/>
</dbReference>
<gene>
    <name evidence="1" type="ORF">BACCIP111895_02267</name>
</gene>
<proteinExistence type="predicted"/>
<name>A0ABM9ER17_9BACI</name>
<evidence type="ECO:0000313" key="2">
    <source>
        <dbReference type="Proteomes" id="UP000838308"/>
    </source>
</evidence>
<evidence type="ECO:0000313" key="1">
    <source>
        <dbReference type="EMBL" id="CAH2715083.1"/>
    </source>
</evidence>
<dbReference type="Proteomes" id="UP000838308">
    <property type="component" value="Unassembled WGS sequence"/>
</dbReference>
<accession>A0ABM9ER17</accession>
<sequence>MLQNRVNELSSGILNIVGAKVYTTGFTREEMLQSYLAKGRECWSSKGLYDYQNLDFHNIKDDALIIVRKDGKEINRYKYKPVYKNTVQFKDEEEKNVSLTFTIRKSSYSDHYHFLTEKESLLFNNREELDGYILKRFGATYFY</sequence>
<protein>
    <submittedName>
        <fullName evidence="1">Uncharacterized protein</fullName>
    </submittedName>
</protein>
<comment type="caution">
    <text evidence="1">The sequence shown here is derived from an EMBL/GenBank/DDBJ whole genome shotgun (WGS) entry which is preliminary data.</text>
</comment>